<protein>
    <submittedName>
        <fullName evidence="2">Uncharacterized protein</fullName>
    </submittedName>
</protein>
<evidence type="ECO:0000313" key="3">
    <source>
        <dbReference type="Proteomes" id="UP000606490"/>
    </source>
</evidence>
<dbReference type="Proteomes" id="UP000606490">
    <property type="component" value="Unassembled WGS sequence"/>
</dbReference>
<evidence type="ECO:0000313" key="2">
    <source>
        <dbReference type="EMBL" id="MBL6456977.1"/>
    </source>
</evidence>
<gene>
    <name evidence="2" type="ORF">JMJ55_16690</name>
</gene>
<sequence>MRRTLGLILLLAGCAETPVATPPPELGEVAANAPVLGEAVRAGQACGIPVPVTALDRAARIEAAAIEQREREGGTAARDDFLRAMAPPEFDARHQADRNRWCAARRPEIERATGFLTGPEGSALAQRAEAMRARPR</sequence>
<evidence type="ECO:0000256" key="1">
    <source>
        <dbReference type="SAM" id="MobiDB-lite"/>
    </source>
</evidence>
<comment type="caution">
    <text evidence="2">The sequence shown here is derived from an EMBL/GenBank/DDBJ whole genome shotgun (WGS) entry which is preliminary data.</text>
</comment>
<name>A0ABS1V5L0_9PROT</name>
<reference evidence="2 3" key="1">
    <citation type="submission" date="2021-01" db="EMBL/GenBank/DDBJ databases">
        <title>Belnapia mucosa sp. nov. and Belnapia arida sp. nov., isolated from the Tabernas Desert (Almeria, Spain).</title>
        <authorList>
            <person name="Molina-Menor E."/>
            <person name="Vidal-Verdu A."/>
            <person name="Calonge A."/>
            <person name="Satari L."/>
            <person name="Pereto Magraner J."/>
            <person name="Porcar Miralles M."/>
        </authorList>
    </citation>
    <scope>NUCLEOTIDE SEQUENCE [LARGE SCALE GENOMIC DNA]</scope>
    <source>
        <strain evidence="2 3">T6</strain>
    </source>
</reference>
<keyword evidence="3" id="KW-1185">Reference proteome</keyword>
<accession>A0ABS1V5L0</accession>
<dbReference type="EMBL" id="JAEUXJ010000006">
    <property type="protein sequence ID" value="MBL6456977.1"/>
    <property type="molecule type" value="Genomic_DNA"/>
</dbReference>
<dbReference type="RefSeq" id="WP_202826711.1">
    <property type="nucleotide sequence ID" value="NZ_JAEUXJ010000006.1"/>
</dbReference>
<feature type="region of interest" description="Disordered" evidence="1">
    <location>
        <begin position="114"/>
        <end position="136"/>
    </location>
</feature>
<organism evidence="2 3">
    <name type="scientific">Belnapia mucosa</name>
    <dbReference type="NCBI Taxonomy" id="2804532"/>
    <lineage>
        <taxon>Bacteria</taxon>
        <taxon>Pseudomonadati</taxon>
        <taxon>Pseudomonadota</taxon>
        <taxon>Alphaproteobacteria</taxon>
        <taxon>Acetobacterales</taxon>
        <taxon>Roseomonadaceae</taxon>
        <taxon>Belnapia</taxon>
    </lineage>
</organism>
<proteinExistence type="predicted"/>